<dbReference type="GO" id="GO:0016787">
    <property type="term" value="F:hydrolase activity"/>
    <property type="evidence" value="ECO:0007669"/>
    <property type="project" value="UniProtKB-KW"/>
</dbReference>
<evidence type="ECO:0000256" key="2">
    <source>
        <dbReference type="ARBA" id="ARBA00022801"/>
    </source>
</evidence>
<feature type="domain" description="AB hydrolase-1" evidence="3">
    <location>
        <begin position="20"/>
        <end position="257"/>
    </location>
</feature>
<dbReference type="InterPro" id="IPR029058">
    <property type="entry name" value="AB_hydrolase_fold"/>
</dbReference>
<dbReference type="Pfam" id="PF12697">
    <property type="entry name" value="Abhydrolase_6"/>
    <property type="match status" value="1"/>
</dbReference>
<reference evidence="5" key="1">
    <citation type="journal article" date="2024" name="IScience">
        <title>Strigolactones Initiate the Formation of Haustorium-like Structures in Castilleja.</title>
        <authorList>
            <person name="Buerger M."/>
            <person name="Peterson D."/>
            <person name="Chory J."/>
        </authorList>
    </citation>
    <scope>NUCLEOTIDE SEQUENCE [LARGE SCALE GENOMIC DNA]</scope>
</reference>
<dbReference type="PANTHER" id="PTHR43039">
    <property type="entry name" value="ESTERASE-RELATED"/>
    <property type="match status" value="1"/>
</dbReference>
<comment type="caution">
    <text evidence="4">The sequence shown here is derived from an EMBL/GenBank/DDBJ whole genome shotgun (WGS) entry which is preliminary data.</text>
</comment>
<organism evidence="4 5">
    <name type="scientific">Castilleja foliolosa</name>
    <dbReference type="NCBI Taxonomy" id="1961234"/>
    <lineage>
        <taxon>Eukaryota</taxon>
        <taxon>Viridiplantae</taxon>
        <taxon>Streptophyta</taxon>
        <taxon>Embryophyta</taxon>
        <taxon>Tracheophyta</taxon>
        <taxon>Spermatophyta</taxon>
        <taxon>Magnoliopsida</taxon>
        <taxon>eudicotyledons</taxon>
        <taxon>Gunneridae</taxon>
        <taxon>Pentapetalae</taxon>
        <taxon>asterids</taxon>
        <taxon>lamiids</taxon>
        <taxon>Lamiales</taxon>
        <taxon>Orobanchaceae</taxon>
        <taxon>Pedicularideae</taxon>
        <taxon>Castillejinae</taxon>
        <taxon>Castilleja</taxon>
    </lineage>
</organism>
<evidence type="ECO:0000313" key="4">
    <source>
        <dbReference type="EMBL" id="KAL3640310.1"/>
    </source>
</evidence>
<dbReference type="InterPro" id="IPR000073">
    <property type="entry name" value="AB_hydrolase_1"/>
</dbReference>
<dbReference type="Gene3D" id="3.40.50.1820">
    <property type="entry name" value="alpha/beta hydrolase"/>
    <property type="match status" value="1"/>
</dbReference>
<dbReference type="SUPFAM" id="SSF53474">
    <property type="entry name" value="alpha/beta-Hydrolases"/>
    <property type="match status" value="1"/>
</dbReference>
<keyword evidence="5" id="KW-1185">Reference proteome</keyword>
<keyword evidence="4" id="KW-0675">Receptor</keyword>
<comment type="similarity">
    <text evidence="1">Belongs to the AB hydrolase superfamily.</text>
</comment>
<gene>
    <name evidence="4" type="primary">KAI2d7</name>
    <name evidence="4" type="ORF">CASFOL_015278</name>
</gene>
<protein>
    <submittedName>
        <fullName evidence="4">Strigolactone receptor KAI2d7</fullName>
    </submittedName>
</protein>
<evidence type="ECO:0000313" key="5">
    <source>
        <dbReference type="Proteomes" id="UP001632038"/>
    </source>
</evidence>
<name>A0ABD3DDA5_9LAMI</name>
<dbReference type="FunFam" id="3.40.50.1820:FF:000042">
    <property type="entry name" value="probable strigolactone esterase DAD2"/>
    <property type="match status" value="1"/>
</dbReference>
<proteinExistence type="inferred from homology"/>
<keyword evidence="2" id="KW-0378">Hydrolase</keyword>
<dbReference type="Proteomes" id="UP001632038">
    <property type="component" value="Unassembled WGS sequence"/>
</dbReference>
<dbReference type="EMBL" id="JAVIJP010000017">
    <property type="protein sequence ID" value="KAL3640310.1"/>
    <property type="molecule type" value="Genomic_DNA"/>
</dbReference>
<sequence>MSKVGAAHNVRVVGSGETTIVLGHGFGTDQSVWRHLVPHLVDQYRVLLYDNMGAGTTNADHYGFDRYSTTGLEGHIGDLITILDEFNVGKCVFIGHSLSPLAAMIASISRPDLFHKVIILSSTPRMSNTADYQCGLEQEQLDQLLHGLETNYKTTIRGMPQMVIGSGNSVAVQEFTQMLESLRPDITLSTIRALHKYDVRPLLPHVTVPCHIIHSSIDICVPVAAAEYLHQHLGGKSVLEVIPVEGHLPHLSSPEITNQVLLRHIRQDIADRA</sequence>
<dbReference type="AlphaFoldDB" id="A0ABD3DDA5"/>
<evidence type="ECO:0000256" key="1">
    <source>
        <dbReference type="ARBA" id="ARBA00008645"/>
    </source>
</evidence>
<evidence type="ECO:0000259" key="3">
    <source>
        <dbReference type="Pfam" id="PF12697"/>
    </source>
</evidence>
<accession>A0ABD3DDA5</accession>